<protein>
    <submittedName>
        <fullName evidence="1">Uncharacterized protein</fullName>
    </submittedName>
</protein>
<accession>A0A315ZB09</accession>
<dbReference type="PROSITE" id="PS51257">
    <property type="entry name" value="PROKAR_LIPOPROTEIN"/>
    <property type="match status" value="1"/>
</dbReference>
<organism evidence="1 2">
    <name type="scientific">Sediminitomix flava</name>
    <dbReference type="NCBI Taxonomy" id="379075"/>
    <lineage>
        <taxon>Bacteria</taxon>
        <taxon>Pseudomonadati</taxon>
        <taxon>Bacteroidota</taxon>
        <taxon>Cytophagia</taxon>
        <taxon>Cytophagales</taxon>
        <taxon>Flammeovirgaceae</taxon>
        <taxon>Sediminitomix</taxon>
    </lineage>
</organism>
<dbReference type="EMBL" id="QGDO01000003">
    <property type="protein sequence ID" value="PWJ41904.1"/>
    <property type="molecule type" value="Genomic_DNA"/>
</dbReference>
<name>A0A315ZB09_SEDFL</name>
<proteinExistence type="predicted"/>
<gene>
    <name evidence="1" type="ORF">BC781_103154</name>
</gene>
<comment type="caution">
    <text evidence="1">The sequence shown here is derived from an EMBL/GenBank/DDBJ whole genome shotgun (WGS) entry which is preliminary data.</text>
</comment>
<evidence type="ECO:0000313" key="1">
    <source>
        <dbReference type="EMBL" id="PWJ41904.1"/>
    </source>
</evidence>
<dbReference type="AlphaFoldDB" id="A0A315ZB09"/>
<sequence length="108" mass="13131">MKKVLLIVYFFTFSSCLSTDQKSFDEREFLYHLNIVKEHYNFENGKKWVTDEEIKEYKKSLYYLHNLTGIKPNVVYSLNGLPYRTIENLNNDLKSWENWYEINSSEKR</sequence>
<dbReference type="Proteomes" id="UP000245535">
    <property type="component" value="Unassembled WGS sequence"/>
</dbReference>
<reference evidence="1 2" key="1">
    <citation type="submission" date="2018-03" db="EMBL/GenBank/DDBJ databases">
        <title>Genomic Encyclopedia of Archaeal and Bacterial Type Strains, Phase II (KMG-II): from individual species to whole genera.</title>
        <authorList>
            <person name="Goeker M."/>
        </authorList>
    </citation>
    <scope>NUCLEOTIDE SEQUENCE [LARGE SCALE GENOMIC DNA]</scope>
    <source>
        <strain evidence="1 2">DSM 28229</strain>
    </source>
</reference>
<keyword evidence="2" id="KW-1185">Reference proteome</keyword>
<dbReference type="RefSeq" id="WP_109618352.1">
    <property type="nucleotide sequence ID" value="NZ_QGDO01000003.1"/>
</dbReference>
<evidence type="ECO:0000313" key="2">
    <source>
        <dbReference type="Proteomes" id="UP000245535"/>
    </source>
</evidence>